<reference evidence="1" key="1">
    <citation type="submission" date="2020-07" db="EMBL/GenBank/DDBJ databases">
        <title>Multicomponent nature underlies the extraordinary mechanical properties of spider dragline silk.</title>
        <authorList>
            <person name="Kono N."/>
            <person name="Nakamura H."/>
            <person name="Mori M."/>
            <person name="Yoshida Y."/>
            <person name="Ohtoshi R."/>
            <person name="Malay A.D."/>
            <person name="Moran D.A.P."/>
            <person name="Tomita M."/>
            <person name="Numata K."/>
            <person name="Arakawa K."/>
        </authorList>
    </citation>
    <scope>NUCLEOTIDE SEQUENCE</scope>
</reference>
<gene>
    <name evidence="1" type="ORF">TNCT_526091</name>
</gene>
<protein>
    <submittedName>
        <fullName evidence="1">Uncharacterized protein</fullName>
    </submittedName>
</protein>
<sequence>LQTPVVFVNIDVIIFLFYFKSPYNHVRN</sequence>
<evidence type="ECO:0000313" key="2">
    <source>
        <dbReference type="Proteomes" id="UP000887116"/>
    </source>
</evidence>
<accession>A0A8X6HQR1</accession>
<feature type="non-terminal residue" evidence="1">
    <location>
        <position position="28"/>
    </location>
</feature>
<dbReference type="Proteomes" id="UP000887116">
    <property type="component" value="Unassembled WGS sequence"/>
</dbReference>
<evidence type="ECO:0000313" key="1">
    <source>
        <dbReference type="EMBL" id="GFR28471.1"/>
    </source>
</evidence>
<name>A0A8X6HQR1_TRICU</name>
<keyword evidence="2" id="KW-1185">Reference proteome</keyword>
<dbReference type="EMBL" id="BMAO01039030">
    <property type="protein sequence ID" value="GFR28471.1"/>
    <property type="molecule type" value="Genomic_DNA"/>
</dbReference>
<organism evidence="1 2">
    <name type="scientific">Trichonephila clavata</name>
    <name type="common">Joro spider</name>
    <name type="synonym">Nephila clavata</name>
    <dbReference type="NCBI Taxonomy" id="2740835"/>
    <lineage>
        <taxon>Eukaryota</taxon>
        <taxon>Metazoa</taxon>
        <taxon>Ecdysozoa</taxon>
        <taxon>Arthropoda</taxon>
        <taxon>Chelicerata</taxon>
        <taxon>Arachnida</taxon>
        <taxon>Araneae</taxon>
        <taxon>Araneomorphae</taxon>
        <taxon>Entelegynae</taxon>
        <taxon>Araneoidea</taxon>
        <taxon>Nephilidae</taxon>
        <taxon>Trichonephila</taxon>
    </lineage>
</organism>
<comment type="caution">
    <text evidence="1">The sequence shown here is derived from an EMBL/GenBank/DDBJ whole genome shotgun (WGS) entry which is preliminary data.</text>
</comment>
<dbReference type="AlphaFoldDB" id="A0A8X6HQR1"/>
<proteinExistence type="predicted"/>